<dbReference type="EMBL" id="GL883077">
    <property type="protein sequence ID" value="EGF91749.1"/>
    <property type="molecule type" value="Genomic_DNA"/>
</dbReference>
<accession>F4QIB1</accession>
<evidence type="ECO:0000256" key="1">
    <source>
        <dbReference type="SAM" id="Phobius"/>
    </source>
</evidence>
<dbReference type="HOGENOM" id="CLU_428057_0_0_5"/>
<keyword evidence="1" id="KW-0472">Membrane</keyword>
<dbReference type="Proteomes" id="UP000006512">
    <property type="component" value="Unassembled WGS sequence"/>
</dbReference>
<dbReference type="eggNOG" id="COG4625">
    <property type="taxonomic scope" value="Bacteria"/>
</dbReference>
<feature type="transmembrane region" description="Helical" evidence="1">
    <location>
        <begin position="127"/>
        <end position="146"/>
    </location>
</feature>
<evidence type="ECO:0000313" key="3">
    <source>
        <dbReference type="Proteomes" id="UP000006512"/>
    </source>
</evidence>
<dbReference type="STRING" id="715226.ABI_01790"/>
<sequence length="639" mass="62161">MTQSPKGSRAARLTKLVTYLEQLAEQWQGDLRDPAVASALQERYGPAARDLEATRALIAELMDAPQTKVPRDVLLSLHDALAVLVLLATRPVPAQSVVDTSVIDLASRAKAVQIESTTRKVLKQLRAALLGLGLAAGIVLASPVAAGTAVGDTIVNPETGVSSVILKNEGGGKVITDKYLLILTSLTGLTAKDATDKKEIIDPTVDGGATKVKVVGVTINALTGQATKIRVEGAGGVQRDIITFVDKSAEVGPIVNPPSGPGVVINPPASGDKNVVQDIRVASNGSNGRNGGGFKVFGVVIGVSAGNGGAGTNGEHITTTISSSHGLIETISDNMAGIRVGSVGGGGGRGGDAVFSFGIDGGSGGKAGKGGDVTVTNFTGITTTGAKSHGMHIYSRSGAGGVAGTVQFGVAQGGTGGEGNGGGTVTATNNGAITTQGTGAIGVYAQSLGGESGEGGSSYGIVGIPGSSLQAGTGGTASAYNYASVTTSGTGAHGVMAQSIGGTGGQAGDSVGIVALGNDGAGQGGAGGYALAVNGQGGVILTRGKDAYGLAAQSVGGGGGDGGYAAGLVGLGSKGARPATAAPPRPNSRAMAASSRKIPAATVFSLSRSAAAAVTAASAAVWPASAAAARVVVMVGRSP</sequence>
<keyword evidence="3" id="KW-1185">Reference proteome</keyword>
<evidence type="ECO:0000313" key="2">
    <source>
        <dbReference type="EMBL" id="EGF91749.1"/>
    </source>
</evidence>
<keyword evidence="1" id="KW-0812">Transmembrane</keyword>
<proteinExistence type="predicted"/>
<protein>
    <submittedName>
        <fullName evidence="2">PE-PGRS family protein</fullName>
    </submittedName>
</protein>
<dbReference type="RefSeq" id="WP_006270912.1">
    <property type="nucleotide sequence ID" value="NZ_GL883077.1"/>
</dbReference>
<keyword evidence="1" id="KW-1133">Transmembrane helix</keyword>
<gene>
    <name evidence="2" type="ORF">ABI_01790</name>
</gene>
<name>F4QIB1_9CAUL</name>
<organism evidence="2 3">
    <name type="scientific">Asticcacaulis biprosthecium C19</name>
    <dbReference type="NCBI Taxonomy" id="715226"/>
    <lineage>
        <taxon>Bacteria</taxon>
        <taxon>Pseudomonadati</taxon>
        <taxon>Pseudomonadota</taxon>
        <taxon>Alphaproteobacteria</taxon>
        <taxon>Caulobacterales</taxon>
        <taxon>Caulobacteraceae</taxon>
        <taxon>Asticcacaulis</taxon>
    </lineage>
</organism>
<dbReference type="AlphaFoldDB" id="F4QIB1"/>
<reference evidence="3" key="1">
    <citation type="submission" date="2011-03" db="EMBL/GenBank/DDBJ databases">
        <title>Draft genome sequence of Brevundimonas diminuta.</title>
        <authorList>
            <person name="Brown P.J.B."/>
            <person name="Buechlein A."/>
            <person name="Hemmerich C."/>
            <person name="Brun Y.V."/>
        </authorList>
    </citation>
    <scope>NUCLEOTIDE SEQUENCE [LARGE SCALE GENOMIC DNA]</scope>
    <source>
        <strain evidence="3">C19</strain>
    </source>
</reference>